<protein>
    <recommendedName>
        <fullName evidence="1">Endonuclease/exonuclease/phosphatase domain-containing protein</fullName>
    </recommendedName>
</protein>
<dbReference type="Pfam" id="PF03372">
    <property type="entry name" value="Exo_endo_phos"/>
    <property type="match status" value="1"/>
</dbReference>
<dbReference type="InterPro" id="IPR050410">
    <property type="entry name" value="CCR4/nocturin_mRNA_transcr"/>
</dbReference>
<dbReference type="InterPro" id="IPR036691">
    <property type="entry name" value="Endo/exonu/phosph_ase_sf"/>
</dbReference>
<dbReference type="Ensembl" id="ENSPMGT00000025130.1">
    <property type="protein sequence ID" value="ENSPMGP00000023585.1"/>
    <property type="gene ID" value="ENSPMGG00000019074.1"/>
</dbReference>
<sequence length="457" mass="51415">HHKGNSNSLAAQRPQPMVAEVNCCGSKSSQKVRYWHHTQQSACLQVHFSSAHFLIDIEDSSAADTPALVPFPFTMTKMNFTVMSYNILSQDLLEANQDLYTHCPLEVLEWSYRSRLLLEEIRNWVPDILCLQEVQENHFYQQFYPMLTQMGYNCVYKRRTGTKTDGCATCYRSSCFAELSIIEVEYFRPEIELLDRHNVAIIVLLRPIVVQGSKIKAQGPPLCVANTHLLFNPRRGDIKLAQLAILLAEMDKVVQSCKRKGEDCNIILCGDFNSIPHTPLYQLITKGELYFQGLPISGQEDLSYKSHVYRLYAPLWPNTLRISDSCQYTSANKDLEKDQNTAGLSELHSLSHGLDLQSVYKHVLPGSGNAEVTTLHSQVGATVDYIFFSPKLPSNTEEQGRNIPNASFASSGLKAIGCLSLLSEDVLWSVNGLPNHMFPSDHLSLLAKFQVNIIART</sequence>
<name>A0A3B4B3K7_9GOBI</name>
<reference evidence="2" key="2">
    <citation type="submission" date="2025-09" db="UniProtKB">
        <authorList>
            <consortium name="Ensembl"/>
        </authorList>
    </citation>
    <scope>IDENTIFICATION</scope>
</reference>
<proteinExistence type="predicted"/>
<evidence type="ECO:0000259" key="1">
    <source>
        <dbReference type="Pfam" id="PF03372"/>
    </source>
</evidence>
<evidence type="ECO:0000313" key="2">
    <source>
        <dbReference type="Ensembl" id="ENSPMGP00000023585.1"/>
    </source>
</evidence>
<dbReference type="Proteomes" id="UP000261520">
    <property type="component" value="Unplaced"/>
</dbReference>
<dbReference type="GO" id="GO:0000175">
    <property type="term" value="F:3'-5'-RNA exonuclease activity"/>
    <property type="evidence" value="ECO:0007669"/>
    <property type="project" value="TreeGrafter"/>
</dbReference>
<dbReference type="AlphaFoldDB" id="A0A3B4B3K7"/>
<feature type="domain" description="Endonuclease/exonuclease/phosphatase" evidence="1">
    <location>
        <begin position="83"/>
        <end position="442"/>
    </location>
</feature>
<reference evidence="2" key="1">
    <citation type="submission" date="2025-08" db="UniProtKB">
        <authorList>
            <consortium name="Ensembl"/>
        </authorList>
    </citation>
    <scope>IDENTIFICATION</scope>
</reference>
<evidence type="ECO:0000313" key="3">
    <source>
        <dbReference type="Proteomes" id="UP000261520"/>
    </source>
</evidence>
<organism evidence="2 3">
    <name type="scientific">Periophthalmus magnuspinnatus</name>
    <dbReference type="NCBI Taxonomy" id="409849"/>
    <lineage>
        <taxon>Eukaryota</taxon>
        <taxon>Metazoa</taxon>
        <taxon>Chordata</taxon>
        <taxon>Craniata</taxon>
        <taxon>Vertebrata</taxon>
        <taxon>Euteleostomi</taxon>
        <taxon>Actinopterygii</taxon>
        <taxon>Neopterygii</taxon>
        <taxon>Teleostei</taxon>
        <taxon>Neoteleostei</taxon>
        <taxon>Acanthomorphata</taxon>
        <taxon>Gobiaria</taxon>
        <taxon>Gobiiformes</taxon>
        <taxon>Gobioidei</taxon>
        <taxon>Gobiidae</taxon>
        <taxon>Oxudercinae</taxon>
        <taxon>Periophthalmus</taxon>
    </lineage>
</organism>
<dbReference type="PANTHER" id="PTHR12121:SF28">
    <property type="entry name" value="PROTEIN ANGEL HOMOLOG 1"/>
    <property type="match status" value="1"/>
</dbReference>
<dbReference type="STRING" id="409849.ENSPMGP00000023585"/>
<keyword evidence="3" id="KW-1185">Reference proteome</keyword>
<dbReference type="InterPro" id="IPR005135">
    <property type="entry name" value="Endo/exonuclease/phosphatase"/>
</dbReference>
<dbReference type="Gene3D" id="3.60.10.10">
    <property type="entry name" value="Endonuclease/exonuclease/phosphatase"/>
    <property type="match status" value="1"/>
</dbReference>
<accession>A0A3B4B3K7</accession>
<dbReference type="SUPFAM" id="SSF56219">
    <property type="entry name" value="DNase I-like"/>
    <property type="match status" value="1"/>
</dbReference>
<dbReference type="PANTHER" id="PTHR12121">
    <property type="entry name" value="CARBON CATABOLITE REPRESSOR PROTEIN 4"/>
    <property type="match status" value="1"/>
</dbReference>